<dbReference type="Pfam" id="PF07727">
    <property type="entry name" value="RVT_2"/>
    <property type="match status" value="1"/>
</dbReference>
<dbReference type="Proteomes" id="UP000701853">
    <property type="component" value="Chromosome 4"/>
</dbReference>
<accession>A0A8J5YZ61</accession>
<proteinExistence type="predicted"/>
<gene>
    <name evidence="2" type="ORF">CXB51_007754</name>
</gene>
<evidence type="ECO:0000313" key="3">
    <source>
        <dbReference type="Proteomes" id="UP000701853"/>
    </source>
</evidence>
<evidence type="ECO:0000313" key="2">
    <source>
        <dbReference type="EMBL" id="KAG8496589.1"/>
    </source>
</evidence>
<feature type="domain" description="Reverse transcriptase Ty1/copia-type" evidence="1">
    <location>
        <begin position="1"/>
        <end position="45"/>
    </location>
</feature>
<dbReference type="InterPro" id="IPR013103">
    <property type="entry name" value="RVT_2"/>
</dbReference>
<name>A0A8J5YZ61_9ROSI</name>
<dbReference type="OrthoDB" id="8047436at2759"/>
<keyword evidence="3" id="KW-1185">Reference proteome</keyword>
<sequence>MDVKTTFFNAYPDETIYMAQPTSYVVKGNEQKVYKLLRPIYGLKQFSMKDLGEASYILGIRILKVQKNKPIVLSQALYNDKVLECFAMIDAMPGFLLTALGFHFSLDDFSMTAEEREHMSKVPYALVVGSLIPSYVVDTPQLLRASRYKPSRASRYSSSECPDRL</sequence>
<comment type="caution">
    <text evidence="2">The sequence shown here is derived from an EMBL/GenBank/DDBJ whole genome shotgun (WGS) entry which is preliminary data.</text>
</comment>
<reference evidence="2 3" key="1">
    <citation type="journal article" date="2021" name="bioRxiv">
        <title>The Gossypium anomalum genome as a resource for cotton improvement and evolutionary analysis of hybrid incompatibility.</title>
        <authorList>
            <person name="Grover C.E."/>
            <person name="Yuan D."/>
            <person name="Arick M.A."/>
            <person name="Miller E.R."/>
            <person name="Hu G."/>
            <person name="Peterson D.G."/>
            <person name="Wendel J.F."/>
            <person name="Udall J.A."/>
        </authorList>
    </citation>
    <scope>NUCLEOTIDE SEQUENCE [LARGE SCALE GENOMIC DNA]</scope>
    <source>
        <strain evidence="2">JFW-Udall</strain>
        <tissue evidence="2">Leaf</tissue>
    </source>
</reference>
<evidence type="ECO:0000259" key="1">
    <source>
        <dbReference type="Pfam" id="PF07727"/>
    </source>
</evidence>
<protein>
    <recommendedName>
        <fullName evidence="1">Reverse transcriptase Ty1/copia-type domain-containing protein</fullName>
    </recommendedName>
</protein>
<dbReference type="EMBL" id="JAHUZN010000004">
    <property type="protein sequence ID" value="KAG8496589.1"/>
    <property type="molecule type" value="Genomic_DNA"/>
</dbReference>
<dbReference type="AlphaFoldDB" id="A0A8J5YZ61"/>
<organism evidence="2 3">
    <name type="scientific">Gossypium anomalum</name>
    <dbReference type="NCBI Taxonomy" id="47600"/>
    <lineage>
        <taxon>Eukaryota</taxon>
        <taxon>Viridiplantae</taxon>
        <taxon>Streptophyta</taxon>
        <taxon>Embryophyta</taxon>
        <taxon>Tracheophyta</taxon>
        <taxon>Spermatophyta</taxon>
        <taxon>Magnoliopsida</taxon>
        <taxon>eudicotyledons</taxon>
        <taxon>Gunneridae</taxon>
        <taxon>Pentapetalae</taxon>
        <taxon>rosids</taxon>
        <taxon>malvids</taxon>
        <taxon>Malvales</taxon>
        <taxon>Malvaceae</taxon>
        <taxon>Malvoideae</taxon>
        <taxon>Gossypium</taxon>
    </lineage>
</organism>